<dbReference type="InterPro" id="IPR000160">
    <property type="entry name" value="GGDEF_dom"/>
</dbReference>
<dbReference type="PANTHER" id="PTHR45138:SF9">
    <property type="entry name" value="DIGUANYLATE CYCLASE DGCM-RELATED"/>
    <property type="match status" value="1"/>
</dbReference>
<keyword evidence="4" id="KW-1185">Reference proteome</keyword>
<dbReference type="RefSeq" id="WP_181909383.1">
    <property type="nucleotide sequence ID" value="NZ_QTTN01000003.1"/>
</dbReference>
<reference evidence="3 4" key="1">
    <citation type="submission" date="2018-08" db="EMBL/GenBank/DDBJ databases">
        <title>Genomic Encyclopedia of Type Strains, Phase III (KMG-III): the genomes of soil and plant-associated and newly described type strains.</title>
        <authorList>
            <person name="Whitman W."/>
        </authorList>
    </citation>
    <scope>NUCLEOTIDE SEQUENCE [LARGE SCALE GENOMIC DNA]</scope>
    <source>
        <strain evidence="3 4">CGMCC 1.10966</strain>
    </source>
</reference>
<sequence>MSHHGRNTALAIATGLTAAAGGLSVLASHAHMLLPVVIGVSAFATAIFSFGLFLGTKYDRLKFEATMDSVTDVYNRRFIEANFKMLLRQAERKRKRMTVMMLDVNDFKEVNDRYGHMQGDKVLAAIAEGLKQCGDRGEITGRWGGDEFIMICPYADEKHVERLLNQIHEQLQSISLKTSLRLSVSVGHAAYPEHGTDLCQLTQSADKRMYADKYLRKKQATEPTALQA</sequence>
<dbReference type="AlphaFoldDB" id="A0A3D9SQ56"/>
<dbReference type="InterPro" id="IPR050469">
    <property type="entry name" value="Diguanylate_Cyclase"/>
</dbReference>
<dbReference type="GO" id="GO:0052621">
    <property type="term" value="F:diguanylate cyclase activity"/>
    <property type="evidence" value="ECO:0007669"/>
    <property type="project" value="TreeGrafter"/>
</dbReference>
<proteinExistence type="predicted"/>
<dbReference type="Proteomes" id="UP000256304">
    <property type="component" value="Unassembled WGS sequence"/>
</dbReference>
<evidence type="ECO:0000256" key="1">
    <source>
        <dbReference type="SAM" id="Phobius"/>
    </source>
</evidence>
<organism evidence="3 4">
    <name type="scientific">Paenibacillus taihuensis</name>
    <dbReference type="NCBI Taxonomy" id="1156355"/>
    <lineage>
        <taxon>Bacteria</taxon>
        <taxon>Bacillati</taxon>
        <taxon>Bacillota</taxon>
        <taxon>Bacilli</taxon>
        <taxon>Bacillales</taxon>
        <taxon>Paenibacillaceae</taxon>
        <taxon>Paenibacillus</taxon>
    </lineage>
</organism>
<dbReference type="NCBIfam" id="TIGR00254">
    <property type="entry name" value="GGDEF"/>
    <property type="match status" value="1"/>
</dbReference>
<gene>
    <name evidence="3" type="ORF">A8990_103109</name>
</gene>
<dbReference type="PANTHER" id="PTHR45138">
    <property type="entry name" value="REGULATORY COMPONENTS OF SENSORY TRANSDUCTION SYSTEM"/>
    <property type="match status" value="1"/>
</dbReference>
<dbReference type="PROSITE" id="PS50887">
    <property type="entry name" value="GGDEF"/>
    <property type="match status" value="1"/>
</dbReference>
<feature type="domain" description="GGDEF" evidence="2">
    <location>
        <begin position="95"/>
        <end position="226"/>
    </location>
</feature>
<keyword evidence="1" id="KW-1133">Transmembrane helix</keyword>
<comment type="caution">
    <text evidence="3">The sequence shown here is derived from an EMBL/GenBank/DDBJ whole genome shotgun (WGS) entry which is preliminary data.</text>
</comment>
<dbReference type="SUPFAM" id="SSF55073">
    <property type="entry name" value="Nucleotide cyclase"/>
    <property type="match status" value="1"/>
</dbReference>
<dbReference type="FunFam" id="3.30.70.270:FF:000001">
    <property type="entry name" value="Diguanylate cyclase domain protein"/>
    <property type="match status" value="1"/>
</dbReference>
<keyword evidence="1" id="KW-0812">Transmembrane</keyword>
<dbReference type="SMART" id="SM00267">
    <property type="entry name" value="GGDEF"/>
    <property type="match status" value="1"/>
</dbReference>
<keyword evidence="1" id="KW-0472">Membrane</keyword>
<dbReference type="InterPro" id="IPR029787">
    <property type="entry name" value="Nucleotide_cyclase"/>
</dbReference>
<evidence type="ECO:0000259" key="2">
    <source>
        <dbReference type="PROSITE" id="PS50887"/>
    </source>
</evidence>
<dbReference type="GO" id="GO:0043709">
    <property type="term" value="P:cell adhesion involved in single-species biofilm formation"/>
    <property type="evidence" value="ECO:0007669"/>
    <property type="project" value="TreeGrafter"/>
</dbReference>
<dbReference type="EMBL" id="QTTN01000003">
    <property type="protein sequence ID" value="REE92811.1"/>
    <property type="molecule type" value="Genomic_DNA"/>
</dbReference>
<dbReference type="InterPro" id="IPR043128">
    <property type="entry name" value="Rev_trsase/Diguanyl_cyclase"/>
</dbReference>
<evidence type="ECO:0000313" key="3">
    <source>
        <dbReference type="EMBL" id="REE92811.1"/>
    </source>
</evidence>
<dbReference type="GO" id="GO:0005886">
    <property type="term" value="C:plasma membrane"/>
    <property type="evidence" value="ECO:0007669"/>
    <property type="project" value="TreeGrafter"/>
</dbReference>
<name>A0A3D9SQ56_9BACL</name>
<evidence type="ECO:0000313" key="4">
    <source>
        <dbReference type="Proteomes" id="UP000256304"/>
    </source>
</evidence>
<dbReference type="CDD" id="cd01949">
    <property type="entry name" value="GGDEF"/>
    <property type="match status" value="1"/>
</dbReference>
<dbReference type="Pfam" id="PF00990">
    <property type="entry name" value="GGDEF"/>
    <property type="match status" value="1"/>
</dbReference>
<protein>
    <submittedName>
        <fullName evidence="3">Diguanylate cyclase (GGDEF)-like protein</fullName>
    </submittedName>
</protein>
<accession>A0A3D9SQ56</accession>
<feature type="transmembrane region" description="Helical" evidence="1">
    <location>
        <begin position="37"/>
        <end position="55"/>
    </location>
</feature>
<dbReference type="Gene3D" id="3.30.70.270">
    <property type="match status" value="1"/>
</dbReference>
<dbReference type="GO" id="GO:1902201">
    <property type="term" value="P:negative regulation of bacterial-type flagellum-dependent cell motility"/>
    <property type="evidence" value="ECO:0007669"/>
    <property type="project" value="TreeGrafter"/>
</dbReference>